<reference evidence="2" key="1">
    <citation type="submission" date="2023-02" db="EMBL/GenBank/DDBJ databases">
        <title>Identification and recombinant expression of a fungal hydrolase from Papiliotrema laurentii that hydrolyzes apple cutin and clears colloidal polyester polyurethane.</title>
        <authorList>
            <consortium name="DOE Joint Genome Institute"/>
            <person name="Roman V.A."/>
            <person name="Bojanowski C."/>
            <person name="Crable B.R."/>
            <person name="Wagner D.N."/>
            <person name="Hung C.S."/>
            <person name="Nadeau L.J."/>
            <person name="Schratz L."/>
            <person name="Haridas S."/>
            <person name="Pangilinan J."/>
            <person name="Lipzen A."/>
            <person name="Na H."/>
            <person name="Yan M."/>
            <person name="Ng V."/>
            <person name="Grigoriev I.V."/>
            <person name="Spatafora J.W."/>
            <person name="Barlow D."/>
            <person name="Biffinger J."/>
            <person name="Kelley-Loughnane N."/>
            <person name="Varaljay V.A."/>
            <person name="Crookes-Goodson W.J."/>
        </authorList>
    </citation>
    <scope>NUCLEOTIDE SEQUENCE</scope>
    <source>
        <strain evidence="2">5307AH</strain>
    </source>
</reference>
<accession>A0AAD9L621</accession>
<protein>
    <submittedName>
        <fullName evidence="2">Uncharacterized protein</fullName>
    </submittedName>
</protein>
<evidence type="ECO:0000313" key="3">
    <source>
        <dbReference type="Proteomes" id="UP001182556"/>
    </source>
</evidence>
<evidence type="ECO:0000313" key="2">
    <source>
        <dbReference type="EMBL" id="KAK1924623.1"/>
    </source>
</evidence>
<evidence type="ECO:0000256" key="1">
    <source>
        <dbReference type="SAM" id="MobiDB-lite"/>
    </source>
</evidence>
<dbReference type="EMBL" id="JAODAN010000004">
    <property type="protein sequence ID" value="KAK1924623.1"/>
    <property type="molecule type" value="Genomic_DNA"/>
</dbReference>
<keyword evidence="3" id="KW-1185">Reference proteome</keyword>
<feature type="region of interest" description="Disordered" evidence="1">
    <location>
        <begin position="289"/>
        <end position="337"/>
    </location>
</feature>
<sequence length="379" mass="44503">MGAHLAEQPLASERALNDRVILGLIGDFADRSTRLRAIRVCLRWHEVFLPSIYRLVFLQNFGSHWRPPDDWSEVDNRLSKWYALQYTWHIHWCFGPRDLDRDSIYPWVAVLRRHMRSLKTIQIEPGLRIRHAKIRRTPQVLERTDVAAILSPSNMNQEWTTRLGVQHIVLRIEPDQLFMLISYLARAGGALRGITKLEIVLYDEGHARHRSRAGFPHRRVWRSTPPPSYRLLPLLAAIGSNSGMIKSIDLYNWEMTMGDTLILDPDRAAQMFKEAWARGRKIRIARRSRFEAANPEGPDKDDPWDSDDWSDVEESSVEASDDEGLDGDTQELDDDERPEIRLWDVKEYLARNRMFLNEHERQYWEDICNDTHWPNHLSR</sequence>
<organism evidence="2 3">
    <name type="scientific">Papiliotrema laurentii</name>
    <name type="common">Cryptococcus laurentii</name>
    <dbReference type="NCBI Taxonomy" id="5418"/>
    <lineage>
        <taxon>Eukaryota</taxon>
        <taxon>Fungi</taxon>
        <taxon>Dikarya</taxon>
        <taxon>Basidiomycota</taxon>
        <taxon>Agaricomycotina</taxon>
        <taxon>Tremellomycetes</taxon>
        <taxon>Tremellales</taxon>
        <taxon>Rhynchogastremaceae</taxon>
        <taxon>Papiliotrema</taxon>
    </lineage>
</organism>
<gene>
    <name evidence="2" type="ORF">DB88DRAFT_486212</name>
</gene>
<dbReference type="AlphaFoldDB" id="A0AAD9L621"/>
<feature type="compositionally biased region" description="Acidic residues" evidence="1">
    <location>
        <begin position="304"/>
        <end position="337"/>
    </location>
</feature>
<name>A0AAD9L621_PAPLA</name>
<comment type="caution">
    <text evidence="2">The sequence shown here is derived from an EMBL/GenBank/DDBJ whole genome shotgun (WGS) entry which is preliminary data.</text>
</comment>
<proteinExistence type="predicted"/>
<dbReference type="Proteomes" id="UP001182556">
    <property type="component" value="Unassembled WGS sequence"/>
</dbReference>